<dbReference type="Proteomes" id="UP000663193">
    <property type="component" value="Chromosome 2"/>
</dbReference>
<dbReference type="InterPro" id="IPR001138">
    <property type="entry name" value="Zn2Cys6_DnaBD"/>
</dbReference>
<name>A0A7U2HVK1_PHANO</name>
<dbReference type="GO" id="GO:0000981">
    <property type="term" value="F:DNA-binding transcription factor activity, RNA polymerase II-specific"/>
    <property type="evidence" value="ECO:0007669"/>
    <property type="project" value="InterPro"/>
</dbReference>
<dbReference type="CDD" id="cd00067">
    <property type="entry name" value="GAL4"/>
    <property type="match status" value="1"/>
</dbReference>
<keyword evidence="3" id="KW-1185">Reference proteome</keyword>
<organism evidence="2 3">
    <name type="scientific">Phaeosphaeria nodorum (strain SN15 / ATCC MYA-4574 / FGSC 10173)</name>
    <name type="common">Glume blotch fungus</name>
    <name type="synonym">Parastagonospora nodorum</name>
    <dbReference type="NCBI Taxonomy" id="321614"/>
    <lineage>
        <taxon>Eukaryota</taxon>
        <taxon>Fungi</taxon>
        <taxon>Dikarya</taxon>
        <taxon>Ascomycota</taxon>
        <taxon>Pezizomycotina</taxon>
        <taxon>Dothideomycetes</taxon>
        <taxon>Pleosporomycetidae</taxon>
        <taxon>Pleosporales</taxon>
        <taxon>Pleosporineae</taxon>
        <taxon>Phaeosphaeriaceae</taxon>
        <taxon>Parastagonospora</taxon>
    </lineage>
</organism>
<dbReference type="GO" id="GO:0008270">
    <property type="term" value="F:zinc ion binding"/>
    <property type="evidence" value="ECO:0007669"/>
    <property type="project" value="InterPro"/>
</dbReference>
<gene>
    <name evidence="2" type="ORF">JI435_020960</name>
</gene>
<dbReference type="VEuPathDB" id="FungiDB:JI435_020960"/>
<proteinExistence type="predicted"/>
<reference evidence="3" key="1">
    <citation type="journal article" date="2021" name="BMC Genomics">
        <title>Chromosome-level genome assembly and manually-curated proteome of model necrotroph Parastagonospora nodorum Sn15 reveals a genome-wide trove of candidate effector homologs, and redundancy of virulence-related functions within an accessory chromosome.</title>
        <authorList>
            <person name="Bertazzoni S."/>
            <person name="Jones D.A.B."/>
            <person name="Phan H.T."/>
            <person name="Tan K.-C."/>
            <person name="Hane J.K."/>
        </authorList>
    </citation>
    <scope>NUCLEOTIDE SEQUENCE [LARGE SCALE GENOMIC DNA]</scope>
    <source>
        <strain evidence="3">SN15 / ATCC MYA-4574 / FGSC 10173)</strain>
    </source>
</reference>
<evidence type="ECO:0000256" key="1">
    <source>
        <dbReference type="ARBA" id="ARBA00023242"/>
    </source>
</evidence>
<evidence type="ECO:0000313" key="2">
    <source>
        <dbReference type="EMBL" id="QRC91919.1"/>
    </source>
</evidence>
<accession>A0A7U2HVK1</accession>
<keyword evidence="1" id="KW-0539">Nucleus</keyword>
<evidence type="ECO:0008006" key="4">
    <source>
        <dbReference type="Google" id="ProtNLM"/>
    </source>
</evidence>
<dbReference type="OrthoDB" id="3783430at2759"/>
<dbReference type="AlphaFoldDB" id="A0A7U2HVK1"/>
<dbReference type="EMBL" id="CP069024">
    <property type="protein sequence ID" value="QRC91919.1"/>
    <property type="molecule type" value="Genomic_DNA"/>
</dbReference>
<sequence length="426" mass="47937">MWTLPTEPRKLASKYNCGQCRKDRQKCVRPTRTTTCERCIRFKHHCDPGRLSNRGQQSRRRRSPNLDPDLQLIAVSGDAVQLALGMYESPEVGDQESVSPYSGATSISLESAGVSSRNSSLDSTPEMEHLNLDSFPNLAMNCGGSETLDVVELPVHRWLQDSLEYGVENETEFLAIDEPILAPSQICVRLCPTLVSSPNNCPGLNNMRPSRLRTRTTFETRLENRIVRLWDSYEAFTLTDARTGVLAVTPLFAATFSELFRWSRQMAEDGDKLVSLTRFACGAADAWMNTKLHPSTRTEYLKAYNHYDCEARNSLWRAVHEFAQKVREGQMPDVMPLYIATFLHHAAGACIRGVMDVDAAMAAFKYYDGFTAGFPIRILRSPTSDGRWAVDMLLANNDRDPGMRISSLMFALGKARLRFDRQEGLC</sequence>
<evidence type="ECO:0000313" key="3">
    <source>
        <dbReference type="Proteomes" id="UP000663193"/>
    </source>
</evidence>
<protein>
    <recommendedName>
        <fullName evidence="4">Zn(2)-C6 fungal-type domain-containing protein</fullName>
    </recommendedName>
</protein>